<evidence type="ECO:0000256" key="2">
    <source>
        <dbReference type="ARBA" id="ARBA00022490"/>
    </source>
</evidence>
<organism evidence="4 5">
    <name type="scientific">Necator americanus</name>
    <name type="common">Human hookworm</name>
    <dbReference type="NCBI Taxonomy" id="51031"/>
    <lineage>
        <taxon>Eukaryota</taxon>
        <taxon>Metazoa</taxon>
        <taxon>Ecdysozoa</taxon>
        <taxon>Nematoda</taxon>
        <taxon>Chromadorea</taxon>
        <taxon>Rhabditida</taxon>
        <taxon>Rhabditina</taxon>
        <taxon>Rhabditomorpha</taxon>
        <taxon>Strongyloidea</taxon>
        <taxon>Ancylostomatidae</taxon>
        <taxon>Bunostominae</taxon>
        <taxon>Necator</taxon>
    </lineage>
</organism>
<dbReference type="PANTHER" id="PTHR21551">
    <property type="entry name" value="TOPOISOMERASE II-ASSOCIATED PROTEIN PAT1"/>
    <property type="match status" value="1"/>
</dbReference>
<comment type="subcellular location">
    <subcellularLocation>
        <location evidence="1">Cytoplasm</location>
        <location evidence="1">P-body</location>
    </subcellularLocation>
</comment>
<dbReference type="InterPro" id="IPR039900">
    <property type="entry name" value="Pat1-like"/>
</dbReference>
<evidence type="ECO:0000256" key="1">
    <source>
        <dbReference type="ARBA" id="ARBA00004201"/>
    </source>
</evidence>
<evidence type="ECO:0000313" key="4">
    <source>
        <dbReference type="EMBL" id="KAK6734539.1"/>
    </source>
</evidence>
<dbReference type="PANTHER" id="PTHR21551:SF0">
    <property type="entry name" value="PROTEIN ASSOCIATED WITH TOPO II RELATED-1, ISOFORM A"/>
    <property type="match status" value="1"/>
</dbReference>
<feature type="compositionally biased region" description="Basic and acidic residues" evidence="3">
    <location>
        <begin position="454"/>
        <end position="464"/>
    </location>
</feature>
<keyword evidence="2" id="KW-0963">Cytoplasm</keyword>
<proteinExistence type="predicted"/>
<comment type="caution">
    <text evidence="4">The sequence shown here is derived from an EMBL/GenBank/DDBJ whole genome shotgun (WGS) entry which is preliminary data.</text>
</comment>
<name>A0ABR1C7P8_NECAM</name>
<evidence type="ECO:0000256" key="3">
    <source>
        <dbReference type="SAM" id="MobiDB-lite"/>
    </source>
</evidence>
<reference evidence="4 5" key="1">
    <citation type="submission" date="2023-08" db="EMBL/GenBank/DDBJ databases">
        <title>A Necator americanus chromosomal reference genome.</title>
        <authorList>
            <person name="Ilik V."/>
            <person name="Petrzelkova K.J."/>
            <person name="Pardy F."/>
            <person name="Fuh T."/>
            <person name="Niatou-Singa F.S."/>
            <person name="Gouil Q."/>
            <person name="Baker L."/>
            <person name="Ritchie M.E."/>
            <person name="Jex A.R."/>
            <person name="Gazzola D."/>
            <person name="Li H."/>
            <person name="Toshio Fujiwara R."/>
            <person name="Zhan B."/>
            <person name="Aroian R.V."/>
            <person name="Pafco B."/>
            <person name="Schwarz E.M."/>
        </authorList>
    </citation>
    <scope>NUCLEOTIDE SEQUENCE [LARGE SCALE GENOMIC DNA]</scope>
    <source>
        <strain evidence="4 5">Aroian</strain>
        <tissue evidence="4">Whole animal</tissue>
    </source>
</reference>
<dbReference type="Proteomes" id="UP001303046">
    <property type="component" value="Unassembled WGS sequence"/>
</dbReference>
<keyword evidence="5" id="KW-1185">Reference proteome</keyword>
<accession>A0ABR1C7P8</accession>
<feature type="region of interest" description="Disordered" evidence="3">
    <location>
        <begin position="453"/>
        <end position="478"/>
    </location>
</feature>
<evidence type="ECO:0008006" key="6">
    <source>
        <dbReference type="Google" id="ProtNLM"/>
    </source>
</evidence>
<evidence type="ECO:0000313" key="5">
    <source>
        <dbReference type="Proteomes" id="UP001303046"/>
    </source>
</evidence>
<dbReference type="EMBL" id="JAVFWL010000002">
    <property type="protein sequence ID" value="KAK6734539.1"/>
    <property type="molecule type" value="Genomic_DNA"/>
</dbReference>
<protein>
    <recommendedName>
        <fullName evidence="6">mRNA decay factor PAT1 domain-containing protein</fullName>
    </recommendedName>
</protein>
<gene>
    <name evidence="4" type="primary">Necator_chrII.g5787</name>
    <name evidence="4" type="ORF">RB195_017994</name>
</gene>
<sequence>MVLNGEMNLGRPDRSLCDDYMFGCIRDDDENACEGVTDEIDAINDETFGDDVQGSINSELEDYAAQTAFLRLDDGAPWDAPGCSKAPAPDASNVPIPDFDIFGNSSFSTFGSETMAKLDSLWNQRSHNLYELWEEQKGATTSQKTVNSTQQASDISSNSFNTASNAYSTLSRVPHTVVSASSPFVQPRPSVLPPMPRCSTLEDLERKHLPNVQSITGICPVNNVKSTVVNATDLERRFLEEATAVSPSIRTQVSHCMPQQTSFTSLPSPQGQTHPGLAPSIPPNFGNIPPPIPLPPFLPPLHPLMLPLVPIWLEHLTGRTPCLPPGCPPIPPLLRVVFDTVKDPVLIMEMLRAPPGAPPPPPLPFPSQGFDRRTPWQRKAPGMPSGRTIEDLAFDQFAGYMSCKEREWLVKIQILQCQGTGVPYEDDYYYTMWREKQIALGWKPKQIGTVQEVAADKGTKDHEQRRRRINGSRYDSPKEPKEIVPLNVKFAGSLGLPSKSSTNNPRHLISVEHGVENTEDDAAQRAGKQRKLRTLLLRLESALTLLIECQDRRMKMRTPGRNNEALVSEISLRVDTVFRELMTEDLVKILQLGKGRSVVARTITVGCPKDVVRTVMALFSVMSSCPKKYLEEIDSDLVPSIFDGLMTLTREQLMTLSSTLCVDSIKENLLQKNMFCRDAFLTLLFACAKRKAISQSIVRWLCNPPEEIDFVNGWSSMLSRWRELLPRLMDSDVQMLADWLLLLCSDAHFNSLAKLLANCLLACK</sequence>